<dbReference type="EMBL" id="JANPWB010000008">
    <property type="protein sequence ID" value="KAJ1163106.1"/>
    <property type="molecule type" value="Genomic_DNA"/>
</dbReference>
<organism evidence="3 4">
    <name type="scientific">Pleurodeles waltl</name>
    <name type="common">Iberian ribbed newt</name>
    <dbReference type="NCBI Taxonomy" id="8319"/>
    <lineage>
        <taxon>Eukaryota</taxon>
        <taxon>Metazoa</taxon>
        <taxon>Chordata</taxon>
        <taxon>Craniata</taxon>
        <taxon>Vertebrata</taxon>
        <taxon>Euteleostomi</taxon>
        <taxon>Amphibia</taxon>
        <taxon>Batrachia</taxon>
        <taxon>Caudata</taxon>
        <taxon>Salamandroidea</taxon>
        <taxon>Salamandridae</taxon>
        <taxon>Pleurodelinae</taxon>
        <taxon>Pleurodeles</taxon>
    </lineage>
</organism>
<protein>
    <recommendedName>
        <fullName evidence="2">Reverse transcriptase domain-containing protein</fullName>
    </recommendedName>
</protein>
<feature type="region of interest" description="Disordered" evidence="1">
    <location>
        <begin position="135"/>
        <end position="236"/>
    </location>
</feature>
<accession>A0AAV7SGC2</accession>
<proteinExistence type="predicted"/>
<name>A0AAV7SGC2_PLEWA</name>
<dbReference type="Proteomes" id="UP001066276">
    <property type="component" value="Chromosome 4_2"/>
</dbReference>
<dbReference type="InterPro" id="IPR000477">
    <property type="entry name" value="RT_dom"/>
</dbReference>
<sequence length="267" mass="29727">MDWKKKVAMYVDDLLVYTADPSLALPLLLEIAENLDRVSGYRVNPGKTEIMSWNQEMGTWQGKLELRFLGLIIMQDTEQLAERNQKKLLGDCRLQLVLQYQELRICVNIPVWRQCVDELEGCDWPDWTDPHNVPACADASSADPNVSPGSTNRVGQSPSQREPGLLKGQAARRRRRTVVVRRENGSSETAIAEEDEDGIGKSDGSEGPREPTVPSALLECGAGEKTRTAAVPIGGEESRLRGAEHYYPPRFRRSVAESGTWPWPGQG</sequence>
<feature type="compositionally biased region" description="Basic residues" evidence="1">
    <location>
        <begin position="170"/>
        <end position="179"/>
    </location>
</feature>
<evidence type="ECO:0000313" key="3">
    <source>
        <dbReference type="EMBL" id="KAJ1163106.1"/>
    </source>
</evidence>
<feature type="domain" description="Reverse transcriptase" evidence="2">
    <location>
        <begin position="1"/>
        <end position="73"/>
    </location>
</feature>
<feature type="compositionally biased region" description="Polar residues" evidence="1">
    <location>
        <begin position="142"/>
        <end position="160"/>
    </location>
</feature>
<keyword evidence="4" id="KW-1185">Reference proteome</keyword>
<evidence type="ECO:0000313" key="4">
    <source>
        <dbReference type="Proteomes" id="UP001066276"/>
    </source>
</evidence>
<reference evidence="3" key="1">
    <citation type="journal article" date="2022" name="bioRxiv">
        <title>Sequencing and chromosome-scale assembly of the giantPleurodeles waltlgenome.</title>
        <authorList>
            <person name="Brown T."/>
            <person name="Elewa A."/>
            <person name="Iarovenko S."/>
            <person name="Subramanian E."/>
            <person name="Araus A.J."/>
            <person name="Petzold A."/>
            <person name="Susuki M."/>
            <person name="Suzuki K.-i.T."/>
            <person name="Hayashi T."/>
            <person name="Toyoda A."/>
            <person name="Oliveira C."/>
            <person name="Osipova E."/>
            <person name="Leigh N.D."/>
            <person name="Simon A."/>
            <person name="Yun M.H."/>
        </authorList>
    </citation>
    <scope>NUCLEOTIDE SEQUENCE</scope>
    <source>
        <strain evidence="3">20211129_DDA</strain>
        <tissue evidence="3">Liver</tissue>
    </source>
</reference>
<dbReference type="AlphaFoldDB" id="A0AAV7SGC2"/>
<comment type="caution">
    <text evidence="3">The sequence shown here is derived from an EMBL/GenBank/DDBJ whole genome shotgun (WGS) entry which is preliminary data.</text>
</comment>
<gene>
    <name evidence="3" type="ORF">NDU88_003569</name>
</gene>
<feature type="compositionally biased region" description="Basic and acidic residues" evidence="1">
    <location>
        <begin position="198"/>
        <end position="209"/>
    </location>
</feature>
<evidence type="ECO:0000259" key="2">
    <source>
        <dbReference type="PROSITE" id="PS50878"/>
    </source>
</evidence>
<evidence type="ECO:0000256" key="1">
    <source>
        <dbReference type="SAM" id="MobiDB-lite"/>
    </source>
</evidence>
<dbReference type="PROSITE" id="PS50878">
    <property type="entry name" value="RT_POL"/>
    <property type="match status" value="1"/>
</dbReference>